<comment type="caution">
    <text evidence="2">The sequence shown here is derived from an EMBL/GenBank/DDBJ whole genome shotgun (WGS) entry which is preliminary data.</text>
</comment>
<evidence type="ECO:0000313" key="3">
    <source>
        <dbReference type="Proteomes" id="UP001154282"/>
    </source>
</evidence>
<feature type="compositionally biased region" description="Basic and acidic residues" evidence="1">
    <location>
        <begin position="115"/>
        <end position="136"/>
    </location>
</feature>
<feature type="compositionally biased region" description="Polar residues" evidence="1">
    <location>
        <begin position="96"/>
        <end position="114"/>
    </location>
</feature>
<keyword evidence="3" id="KW-1185">Reference proteome</keyword>
<evidence type="ECO:0000313" key="2">
    <source>
        <dbReference type="EMBL" id="CAI0559188.1"/>
    </source>
</evidence>
<reference evidence="2" key="1">
    <citation type="submission" date="2022-08" db="EMBL/GenBank/DDBJ databases">
        <authorList>
            <person name="Gutierrez-Valencia J."/>
        </authorList>
    </citation>
    <scope>NUCLEOTIDE SEQUENCE</scope>
</reference>
<feature type="region of interest" description="Disordered" evidence="1">
    <location>
        <begin position="89"/>
        <end position="215"/>
    </location>
</feature>
<dbReference type="AlphaFoldDB" id="A0AAV0RSI2"/>
<name>A0AAV0RSI2_9ROSI</name>
<gene>
    <name evidence="2" type="ORF">LITE_LOCUS49097</name>
</gene>
<dbReference type="Proteomes" id="UP001154282">
    <property type="component" value="Unassembled WGS sequence"/>
</dbReference>
<dbReference type="EMBL" id="CAMGYJ010000011">
    <property type="protein sequence ID" value="CAI0559188.1"/>
    <property type="molecule type" value="Genomic_DNA"/>
</dbReference>
<accession>A0AAV0RSI2</accession>
<feature type="non-terminal residue" evidence="2">
    <location>
        <position position="215"/>
    </location>
</feature>
<sequence>MSKPLVPRIYLDDEWQKVVYENLPLVCFECSLIGHTGESCPTVHRDPLAGILAIADGQSPKPVMEIPPEPQAGFGPWMLVTKKRKRGIDPFCKPKNLSSQRPTSLDNKGNSASRKGNDESAKGKGKVGIEEADKAKGLLGPGPGTRSAAKGKRTSEAGPWASTSSDPPRGPDQHNKGPMLVSIREATQVQFSVAASPPLSLPIQSVKGANGTDMQ</sequence>
<proteinExistence type="predicted"/>
<protein>
    <recommendedName>
        <fullName evidence="4">CCHC-type domain-containing protein</fullName>
    </recommendedName>
</protein>
<evidence type="ECO:0008006" key="4">
    <source>
        <dbReference type="Google" id="ProtNLM"/>
    </source>
</evidence>
<organism evidence="2 3">
    <name type="scientific">Linum tenue</name>
    <dbReference type="NCBI Taxonomy" id="586396"/>
    <lineage>
        <taxon>Eukaryota</taxon>
        <taxon>Viridiplantae</taxon>
        <taxon>Streptophyta</taxon>
        <taxon>Embryophyta</taxon>
        <taxon>Tracheophyta</taxon>
        <taxon>Spermatophyta</taxon>
        <taxon>Magnoliopsida</taxon>
        <taxon>eudicotyledons</taxon>
        <taxon>Gunneridae</taxon>
        <taxon>Pentapetalae</taxon>
        <taxon>rosids</taxon>
        <taxon>fabids</taxon>
        <taxon>Malpighiales</taxon>
        <taxon>Linaceae</taxon>
        <taxon>Linum</taxon>
    </lineage>
</organism>
<evidence type="ECO:0000256" key="1">
    <source>
        <dbReference type="SAM" id="MobiDB-lite"/>
    </source>
</evidence>